<dbReference type="GO" id="GO:0043161">
    <property type="term" value="P:proteasome-mediated ubiquitin-dependent protein catabolic process"/>
    <property type="evidence" value="ECO:0007669"/>
    <property type="project" value="TreeGrafter"/>
</dbReference>
<accession>A0A183MBF8</accession>
<organism evidence="1 2">
    <name type="scientific">Schistosoma margrebowiei</name>
    <dbReference type="NCBI Taxonomy" id="48269"/>
    <lineage>
        <taxon>Eukaryota</taxon>
        <taxon>Metazoa</taxon>
        <taxon>Spiralia</taxon>
        <taxon>Lophotrochozoa</taxon>
        <taxon>Platyhelminthes</taxon>
        <taxon>Trematoda</taxon>
        <taxon>Digenea</taxon>
        <taxon>Strigeidida</taxon>
        <taxon>Schistosomatoidea</taxon>
        <taxon>Schistosomatidae</taxon>
        <taxon>Schistosoma</taxon>
    </lineage>
</organism>
<dbReference type="AlphaFoldDB" id="A0A183MBF8"/>
<dbReference type="STRING" id="48269.A0A183MBF8"/>
<feature type="non-terminal residue" evidence="1">
    <location>
        <position position="235"/>
    </location>
</feature>
<dbReference type="Pfam" id="PF10602">
    <property type="entry name" value="RPN7"/>
    <property type="match status" value="1"/>
</dbReference>
<reference evidence="1 2" key="1">
    <citation type="submission" date="2018-11" db="EMBL/GenBank/DDBJ databases">
        <authorList>
            <consortium name="Pathogen Informatics"/>
        </authorList>
    </citation>
    <scope>NUCLEOTIDE SEQUENCE [LARGE SCALE GENOMIC DNA]</scope>
    <source>
        <strain evidence="1 2">Zambia</strain>
    </source>
</reference>
<evidence type="ECO:0000313" key="2">
    <source>
        <dbReference type="Proteomes" id="UP000277204"/>
    </source>
</evidence>
<dbReference type="InterPro" id="IPR045135">
    <property type="entry name" value="Rpn7_N"/>
</dbReference>
<evidence type="ECO:0000313" key="1">
    <source>
        <dbReference type="EMBL" id="VDP05876.1"/>
    </source>
</evidence>
<proteinExistence type="predicted"/>
<dbReference type="EMBL" id="UZAI01009834">
    <property type="protein sequence ID" value="VDP05876.1"/>
    <property type="molecule type" value="Genomic_DNA"/>
</dbReference>
<gene>
    <name evidence="1" type="ORF">SMRZ_LOCUS13383</name>
</gene>
<dbReference type="InterPro" id="IPR019585">
    <property type="entry name" value="Rpn7/CSN1"/>
</dbReference>
<dbReference type="Gene3D" id="1.25.40.570">
    <property type="match status" value="1"/>
</dbReference>
<dbReference type="PANTHER" id="PTHR14145:SF1">
    <property type="entry name" value="26S PROTEASOME NON-ATPASE REGULATORY SUBUNIT 6"/>
    <property type="match status" value="1"/>
</dbReference>
<protein>
    <submittedName>
        <fullName evidence="1">Uncharacterized protein</fullName>
    </submittedName>
</protein>
<keyword evidence="2" id="KW-1185">Reference proteome</keyword>
<name>A0A183MBF8_9TREM</name>
<dbReference type="Proteomes" id="UP000277204">
    <property type="component" value="Unassembled WGS sequence"/>
</dbReference>
<dbReference type="GO" id="GO:0005838">
    <property type="term" value="C:proteasome regulatory particle"/>
    <property type="evidence" value="ECO:0007669"/>
    <property type="project" value="TreeGrafter"/>
</dbReference>
<sequence length="235" mass="27589">MAPYYELVCKELNLPIDQRILKSMQSVNEAKIKELDAKIKDAEENLGDTEIRTAMIEKAHYLSKIGDKVMSNFSKLILILDKSLMPGFRLDTIFHIIRIGFFFGDRDLVTKNIEKANSLIEEGGDWDRRNRLKVYRGLYSMSVRDFDAAAKNFLDAVATFTSYELMDYKTFIIYTVMSAMIALKRPDLREKVNVSYTSDYNLPYRRRRCKFYLLFIYLFEHINIGTRERQYICAT</sequence>
<dbReference type="PANTHER" id="PTHR14145">
    <property type="entry name" value="26S PROTESOME SUBUNIT 6"/>
    <property type="match status" value="1"/>
</dbReference>